<dbReference type="GO" id="GO:0006310">
    <property type="term" value="P:DNA recombination"/>
    <property type="evidence" value="ECO:0007669"/>
    <property type="project" value="UniProtKB-KW"/>
</dbReference>
<keyword evidence="1" id="KW-0067">ATP-binding</keyword>
<dbReference type="SUPFAM" id="SSF52540">
    <property type="entry name" value="P-loop containing nucleoside triphosphate hydrolases"/>
    <property type="match status" value="1"/>
</dbReference>
<organism evidence="3 4">
    <name type="scientific">Trifolium medium</name>
    <dbReference type="NCBI Taxonomy" id="97028"/>
    <lineage>
        <taxon>Eukaryota</taxon>
        <taxon>Viridiplantae</taxon>
        <taxon>Streptophyta</taxon>
        <taxon>Embryophyta</taxon>
        <taxon>Tracheophyta</taxon>
        <taxon>Spermatophyta</taxon>
        <taxon>Magnoliopsida</taxon>
        <taxon>eudicotyledons</taxon>
        <taxon>Gunneridae</taxon>
        <taxon>Pentapetalae</taxon>
        <taxon>rosids</taxon>
        <taxon>fabids</taxon>
        <taxon>Fabales</taxon>
        <taxon>Fabaceae</taxon>
        <taxon>Papilionoideae</taxon>
        <taxon>50 kb inversion clade</taxon>
        <taxon>NPAAA clade</taxon>
        <taxon>Hologalegina</taxon>
        <taxon>IRL clade</taxon>
        <taxon>Trifolieae</taxon>
        <taxon>Trifolium</taxon>
    </lineage>
</organism>
<keyword evidence="1" id="KW-0378">Hydrolase</keyword>
<feature type="domain" description="DNA helicase Pif1-like DEAD-box helicase" evidence="2">
    <location>
        <begin position="36"/>
        <end position="102"/>
    </location>
</feature>
<keyword evidence="4" id="KW-1185">Reference proteome</keyword>
<proteinExistence type="inferred from homology"/>
<comment type="cofactor">
    <cofactor evidence="1">
        <name>Mg(2+)</name>
        <dbReference type="ChEBI" id="CHEBI:18420"/>
    </cofactor>
</comment>
<comment type="catalytic activity">
    <reaction evidence="1">
        <text>ATP + H2O = ADP + phosphate + H(+)</text>
        <dbReference type="Rhea" id="RHEA:13065"/>
        <dbReference type="ChEBI" id="CHEBI:15377"/>
        <dbReference type="ChEBI" id="CHEBI:15378"/>
        <dbReference type="ChEBI" id="CHEBI:30616"/>
        <dbReference type="ChEBI" id="CHEBI:43474"/>
        <dbReference type="ChEBI" id="CHEBI:456216"/>
        <dbReference type="EC" id="5.6.2.3"/>
    </reaction>
</comment>
<dbReference type="Proteomes" id="UP000265520">
    <property type="component" value="Unassembled WGS sequence"/>
</dbReference>
<sequence length="171" mass="19462">MVMVALEKRIFGEHCQPRCDQGVKLFLRWRQVIGSNEPLAHLIRRAKLIIWDEAPMMHKHCFEAVDRTLRDIMNEKRYPFGGKVVVLGGDFRQILPVIPKGTSIGDADDEYMKIQIPHDLLIYTSGDPLASIVGSTYPNLLHNMKDPSFFSDRAILAPKNAIVDAVNEYML</sequence>
<dbReference type="AlphaFoldDB" id="A0A392PDS6"/>
<evidence type="ECO:0000313" key="4">
    <source>
        <dbReference type="Proteomes" id="UP000265520"/>
    </source>
</evidence>
<reference evidence="3 4" key="1">
    <citation type="journal article" date="2018" name="Front. Plant Sci.">
        <title>Red Clover (Trifolium pratense) and Zigzag Clover (T. medium) - A Picture of Genomic Similarities and Differences.</title>
        <authorList>
            <person name="Dluhosova J."/>
            <person name="Istvanek J."/>
            <person name="Nedelnik J."/>
            <person name="Repkova J."/>
        </authorList>
    </citation>
    <scope>NUCLEOTIDE SEQUENCE [LARGE SCALE GENOMIC DNA]</scope>
    <source>
        <strain evidence="4">cv. 10/8</strain>
        <tissue evidence="3">Leaf</tissue>
    </source>
</reference>
<keyword evidence="1" id="KW-0234">DNA repair</keyword>
<dbReference type="GO" id="GO:0043139">
    <property type="term" value="F:5'-3' DNA helicase activity"/>
    <property type="evidence" value="ECO:0007669"/>
    <property type="project" value="UniProtKB-EC"/>
</dbReference>
<keyword evidence="1" id="KW-0227">DNA damage</keyword>
<dbReference type="EC" id="5.6.2.3" evidence="1"/>
<accession>A0A392PDS6</accession>
<dbReference type="InterPro" id="IPR027417">
    <property type="entry name" value="P-loop_NTPase"/>
</dbReference>
<dbReference type="Pfam" id="PF05970">
    <property type="entry name" value="PIF1"/>
    <property type="match status" value="1"/>
</dbReference>
<dbReference type="GO" id="GO:0005524">
    <property type="term" value="F:ATP binding"/>
    <property type="evidence" value="ECO:0007669"/>
    <property type="project" value="UniProtKB-KW"/>
</dbReference>
<keyword evidence="1" id="KW-0233">DNA recombination</keyword>
<feature type="non-terminal residue" evidence="3">
    <location>
        <position position="171"/>
    </location>
</feature>
<comment type="similarity">
    <text evidence="1">Belongs to the helicase family.</text>
</comment>
<keyword evidence="1 3" id="KW-0347">Helicase</keyword>
<dbReference type="Gene3D" id="3.40.50.300">
    <property type="entry name" value="P-loop containing nucleotide triphosphate hydrolases"/>
    <property type="match status" value="1"/>
</dbReference>
<protein>
    <recommendedName>
        <fullName evidence="1">ATP-dependent DNA helicase</fullName>
        <ecNumber evidence="1">5.6.2.3</ecNumber>
    </recommendedName>
</protein>
<dbReference type="PANTHER" id="PTHR10492:SF101">
    <property type="entry name" value="ATP-DEPENDENT DNA HELICASE"/>
    <property type="match status" value="1"/>
</dbReference>
<dbReference type="GO" id="GO:0016887">
    <property type="term" value="F:ATP hydrolysis activity"/>
    <property type="evidence" value="ECO:0007669"/>
    <property type="project" value="RHEA"/>
</dbReference>
<keyword evidence="1" id="KW-0547">Nucleotide-binding</keyword>
<name>A0A392PDS6_9FABA</name>
<evidence type="ECO:0000313" key="3">
    <source>
        <dbReference type="EMBL" id="MCI09934.1"/>
    </source>
</evidence>
<evidence type="ECO:0000256" key="1">
    <source>
        <dbReference type="RuleBase" id="RU363044"/>
    </source>
</evidence>
<dbReference type="EMBL" id="LXQA010074414">
    <property type="protein sequence ID" value="MCI09934.1"/>
    <property type="molecule type" value="Genomic_DNA"/>
</dbReference>
<evidence type="ECO:0000259" key="2">
    <source>
        <dbReference type="Pfam" id="PF05970"/>
    </source>
</evidence>
<dbReference type="GO" id="GO:0006281">
    <property type="term" value="P:DNA repair"/>
    <property type="evidence" value="ECO:0007669"/>
    <property type="project" value="UniProtKB-KW"/>
</dbReference>
<comment type="caution">
    <text evidence="3">The sequence shown here is derived from an EMBL/GenBank/DDBJ whole genome shotgun (WGS) entry which is preliminary data.</text>
</comment>
<dbReference type="PANTHER" id="PTHR10492">
    <property type="match status" value="1"/>
</dbReference>
<dbReference type="GO" id="GO:0000723">
    <property type="term" value="P:telomere maintenance"/>
    <property type="evidence" value="ECO:0007669"/>
    <property type="project" value="InterPro"/>
</dbReference>
<dbReference type="InterPro" id="IPR010285">
    <property type="entry name" value="DNA_helicase_pif1-like_DEAD"/>
</dbReference>